<comment type="caution">
    <text evidence="2">The sequence shown here is derived from an EMBL/GenBank/DDBJ whole genome shotgun (WGS) entry which is preliminary data.</text>
</comment>
<protein>
    <submittedName>
        <fullName evidence="2">Uncharacterized protein</fullName>
    </submittedName>
</protein>
<proteinExistence type="predicted"/>
<reference evidence="2" key="3">
    <citation type="submission" date="2023-05" db="EMBL/GenBank/DDBJ databases">
        <authorList>
            <person name="Smith C.H."/>
        </authorList>
    </citation>
    <scope>NUCLEOTIDE SEQUENCE</scope>
    <source>
        <strain evidence="2">CHS0354</strain>
        <tissue evidence="2">Mantle</tissue>
    </source>
</reference>
<accession>A0AAE0W9D1</accession>
<evidence type="ECO:0000256" key="1">
    <source>
        <dbReference type="SAM" id="MobiDB-lite"/>
    </source>
</evidence>
<reference evidence="2" key="1">
    <citation type="journal article" date="2021" name="Genome Biol. Evol.">
        <title>A High-Quality Reference Genome for a Parasitic Bivalve with Doubly Uniparental Inheritance (Bivalvia: Unionida).</title>
        <authorList>
            <person name="Smith C.H."/>
        </authorList>
    </citation>
    <scope>NUCLEOTIDE SEQUENCE</scope>
    <source>
        <strain evidence="2">CHS0354</strain>
    </source>
</reference>
<evidence type="ECO:0000313" key="2">
    <source>
        <dbReference type="EMBL" id="KAK3606256.1"/>
    </source>
</evidence>
<evidence type="ECO:0000313" key="3">
    <source>
        <dbReference type="Proteomes" id="UP001195483"/>
    </source>
</evidence>
<organism evidence="2 3">
    <name type="scientific">Potamilus streckersoni</name>
    <dbReference type="NCBI Taxonomy" id="2493646"/>
    <lineage>
        <taxon>Eukaryota</taxon>
        <taxon>Metazoa</taxon>
        <taxon>Spiralia</taxon>
        <taxon>Lophotrochozoa</taxon>
        <taxon>Mollusca</taxon>
        <taxon>Bivalvia</taxon>
        <taxon>Autobranchia</taxon>
        <taxon>Heteroconchia</taxon>
        <taxon>Palaeoheterodonta</taxon>
        <taxon>Unionida</taxon>
        <taxon>Unionoidea</taxon>
        <taxon>Unionidae</taxon>
        <taxon>Ambleminae</taxon>
        <taxon>Lampsilini</taxon>
        <taxon>Potamilus</taxon>
    </lineage>
</organism>
<dbReference type="Proteomes" id="UP001195483">
    <property type="component" value="Unassembled WGS sequence"/>
</dbReference>
<dbReference type="EMBL" id="JAEAOA010002216">
    <property type="protein sequence ID" value="KAK3606256.1"/>
    <property type="molecule type" value="Genomic_DNA"/>
</dbReference>
<dbReference type="AlphaFoldDB" id="A0AAE0W9D1"/>
<gene>
    <name evidence="2" type="ORF">CHS0354_037934</name>
</gene>
<feature type="compositionally biased region" description="Polar residues" evidence="1">
    <location>
        <begin position="73"/>
        <end position="90"/>
    </location>
</feature>
<keyword evidence="3" id="KW-1185">Reference proteome</keyword>
<sequence length="169" mass="17985">MGEPLLAKPENHPIALPLKEAVTIVNTPEYNSVISLTTSALKTTPTTGSPTVYTSKTVSFMISSEIPMPEATKQATSSTNTTSKAMPSTTADISTATPNIITLMALNTSANAVIPTSEQVYSRPTTNIQTVPTTITAKTLSTAIAATVMNRPEQHFEGCKNTYSKLYIM</sequence>
<reference evidence="2" key="2">
    <citation type="journal article" date="2021" name="Genome Biol. Evol.">
        <title>Developing a high-quality reference genome for a parasitic bivalve with doubly uniparental inheritance (Bivalvia: Unionida).</title>
        <authorList>
            <person name="Smith C.H."/>
        </authorList>
    </citation>
    <scope>NUCLEOTIDE SEQUENCE</scope>
    <source>
        <strain evidence="2">CHS0354</strain>
        <tissue evidence="2">Mantle</tissue>
    </source>
</reference>
<name>A0AAE0W9D1_9BIVA</name>
<feature type="region of interest" description="Disordered" evidence="1">
    <location>
        <begin position="70"/>
        <end position="90"/>
    </location>
</feature>